<accession>A0A2H1V4R7</accession>
<dbReference type="EMBL" id="ODYU01000668">
    <property type="protein sequence ID" value="SOQ35840.1"/>
    <property type="molecule type" value="Genomic_DNA"/>
</dbReference>
<keyword evidence="1" id="KW-0732">Signal</keyword>
<feature type="signal peptide" evidence="1">
    <location>
        <begin position="1"/>
        <end position="16"/>
    </location>
</feature>
<organism evidence="2">
    <name type="scientific">Spodoptera frugiperda</name>
    <name type="common">Fall armyworm</name>
    <dbReference type="NCBI Taxonomy" id="7108"/>
    <lineage>
        <taxon>Eukaryota</taxon>
        <taxon>Metazoa</taxon>
        <taxon>Ecdysozoa</taxon>
        <taxon>Arthropoda</taxon>
        <taxon>Hexapoda</taxon>
        <taxon>Insecta</taxon>
        <taxon>Pterygota</taxon>
        <taxon>Neoptera</taxon>
        <taxon>Endopterygota</taxon>
        <taxon>Lepidoptera</taxon>
        <taxon>Glossata</taxon>
        <taxon>Ditrysia</taxon>
        <taxon>Noctuoidea</taxon>
        <taxon>Noctuidae</taxon>
        <taxon>Amphipyrinae</taxon>
        <taxon>Spodoptera</taxon>
    </lineage>
</organism>
<gene>
    <name evidence="2" type="ORF">SFRICE_010305</name>
</gene>
<evidence type="ECO:0000313" key="2">
    <source>
        <dbReference type="EMBL" id="SOQ35840.1"/>
    </source>
</evidence>
<dbReference type="AlphaFoldDB" id="A0A2H1V4R7"/>
<feature type="chain" id="PRO_5013641768" evidence="1">
    <location>
        <begin position="17"/>
        <end position="140"/>
    </location>
</feature>
<evidence type="ECO:0000256" key="1">
    <source>
        <dbReference type="SAM" id="SignalP"/>
    </source>
</evidence>
<name>A0A2H1V4R7_SPOFR</name>
<sequence length="140" mass="16667">MLFLIVFHIIVSLSWTGVCEAPYSPFLHSRFHYSRIEKMRSNFIRGLRFLYSRIESKYRQSNNDQKVQLNIFLSTICFLISSSRNISPITPYKLPFHIHGFCIRGIFTERIPREKRSSTVPFYIHGFCIRGIFTERIPRE</sequence>
<reference evidence="2" key="1">
    <citation type="submission" date="2016-07" db="EMBL/GenBank/DDBJ databases">
        <authorList>
            <person name="Bretaudeau A."/>
        </authorList>
    </citation>
    <scope>NUCLEOTIDE SEQUENCE</scope>
    <source>
        <strain evidence="2">Rice</strain>
        <tissue evidence="2">Whole body</tissue>
    </source>
</reference>
<protein>
    <submittedName>
        <fullName evidence="2">SFRICE_010305</fullName>
    </submittedName>
</protein>
<proteinExistence type="predicted"/>